<keyword evidence="6" id="KW-0547">Nucleotide-binding</keyword>
<dbReference type="RefSeq" id="WP_271166032.1">
    <property type="nucleotide sequence ID" value="NZ_BSFD01000011.1"/>
</dbReference>
<evidence type="ECO:0000256" key="4">
    <source>
        <dbReference type="ARBA" id="ARBA00016218"/>
    </source>
</evidence>
<sequence>MVEAVERDEKYDVPAGAPVDVGIDGALDLDAAVIVALGCNDKGVWSSCREALEAALARFRMEGIDVVARSSWWSSMAWPDPQDPPFLNGVVIVETRHDPHALMAALGRIEDVFGRQRSVRNAPRTLDLDLVAYGRLSGDLDGLILPHPRSAERRFVMGPIAEIAAAWVHPYGGLARDLAAAATVAQDAHPI</sequence>
<keyword evidence="8" id="KW-0067">ATP-binding</keyword>
<evidence type="ECO:0000256" key="1">
    <source>
        <dbReference type="ARBA" id="ARBA00005051"/>
    </source>
</evidence>
<dbReference type="NCBIfam" id="TIGR01498">
    <property type="entry name" value="folK"/>
    <property type="match status" value="1"/>
</dbReference>
<proteinExistence type="inferred from homology"/>
<dbReference type="SUPFAM" id="SSF55083">
    <property type="entry name" value="6-hydroxymethyl-7,8-dihydropterin pyrophosphokinase, HPPK"/>
    <property type="match status" value="1"/>
</dbReference>
<organism evidence="14 15">
    <name type="scientific">Brevundimonas intermedia</name>
    <dbReference type="NCBI Taxonomy" id="74315"/>
    <lineage>
        <taxon>Bacteria</taxon>
        <taxon>Pseudomonadati</taxon>
        <taxon>Pseudomonadota</taxon>
        <taxon>Alphaproteobacteria</taxon>
        <taxon>Caulobacterales</taxon>
        <taxon>Caulobacteraceae</taxon>
        <taxon>Brevundimonas</taxon>
    </lineage>
</organism>
<accession>A0ABQ5TDU4</accession>
<protein>
    <recommendedName>
        <fullName evidence="4">2-amino-4-hydroxy-6-hydroxymethyldihydropteridine pyrophosphokinase</fullName>
        <ecNumber evidence="3">2.7.6.3</ecNumber>
    </recommendedName>
    <alternativeName>
        <fullName evidence="11">6-hydroxymethyl-7,8-dihydropterin pyrophosphokinase</fullName>
    </alternativeName>
    <alternativeName>
        <fullName evidence="12">7,8-dihydro-6-hydroxymethylpterin-pyrophosphokinase</fullName>
    </alternativeName>
</protein>
<comment type="similarity">
    <text evidence="2">Belongs to the HPPK family.</text>
</comment>
<comment type="pathway">
    <text evidence="1">Cofactor biosynthesis; tetrahydrofolate biosynthesis; 2-amino-4-hydroxy-6-hydroxymethyl-7,8-dihydropteridine diphosphate from 7,8-dihydroneopterin triphosphate: step 4/4.</text>
</comment>
<evidence type="ECO:0000256" key="6">
    <source>
        <dbReference type="ARBA" id="ARBA00022741"/>
    </source>
</evidence>
<feature type="domain" description="7,8-dihydro-6-hydroxymethylpterin-pyrophosphokinase" evidence="13">
    <location>
        <begin position="120"/>
        <end position="131"/>
    </location>
</feature>
<gene>
    <name evidence="14" type="ORF">GCM10017620_28300</name>
</gene>
<dbReference type="PANTHER" id="PTHR43071:SF1">
    <property type="entry name" value="2-AMINO-4-HYDROXY-6-HYDROXYMETHYLDIHYDROPTERIDINE PYROPHOSPHOKINASE"/>
    <property type="match status" value="1"/>
</dbReference>
<evidence type="ECO:0000256" key="11">
    <source>
        <dbReference type="ARBA" id="ARBA00029766"/>
    </source>
</evidence>
<evidence type="ECO:0000256" key="5">
    <source>
        <dbReference type="ARBA" id="ARBA00022679"/>
    </source>
</evidence>
<reference evidence="14" key="2">
    <citation type="submission" date="2023-01" db="EMBL/GenBank/DDBJ databases">
        <authorList>
            <person name="Sun Q."/>
            <person name="Evtushenko L."/>
        </authorList>
    </citation>
    <scope>NUCLEOTIDE SEQUENCE</scope>
    <source>
        <strain evidence="14">VKM B-1499</strain>
    </source>
</reference>
<dbReference type="Proteomes" id="UP001143509">
    <property type="component" value="Unassembled WGS sequence"/>
</dbReference>
<comment type="caution">
    <text evidence="14">The sequence shown here is derived from an EMBL/GenBank/DDBJ whole genome shotgun (WGS) entry which is preliminary data.</text>
</comment>
<evidence type="ECO:0000256" key="12">
    <source>
        <dbReference type="ARBA" id="ARBA00033413"/>
    </source>
</evidence>
<dbReference type="Pfam" id="PF01288">
    <property type="entry name" value="HPPK"/>
    <property type="match status" value="1"/>
</dbReference>
<evidence type="ECO:0000256" key="3">
    <source>
        <dbReference type="ARBA" id="ARBA00013253"/>
    </source>
</evidence>
<keyword evidence="9" id="KW-0289">Folate biosynthesis</keyword>
<evidence type="ECO:0000256" key="8">
    <source>
        <dbReference type="ARBA" id="ARBA00022840"/>
    </source>
</evidence>
<evidence type="ECO:0000256" key="9">
    <source>
        <dbReference type="ARBA" id="ARBA00022909"/>
    </source>
</evidence>
<dbReference type="InterPro" id="IPR035907">
    <property type="entry name" value="Hppk_sf"/>
</dbReference>
<dbReference type="EMBL" id="BSFD01000011">
    <property type="protein sequence ID" value="GLK49856.1"/>
    <property type="molecule type" value="Genomic_DNA"/>
</dbReference>
<keyword evidence="5" id="KW-0808">Transferase</keyword>
<dbReference type="Gene3D" id="3.30.70.560">
    <property type="entry name" value="7,8-Dihydro-6-hydroxymethylpterin-pyrophosphokinase HPPK"/>
    <property type="match status" value="1"/>
</dbReference>
<evidence type="ECO:0000256" key="2">
    <source>
        <dbReference type="ARBA" id="ARBA00005810"/>
    </source>
</evidence>
<evidence type="ECO:0000313" key="15">
    <source>
        <dbReference type="Proteomes" id="UP001143509"/>
    </source>
</evidence>
<keyword evidence="15" id="KW-1185">Reference proteome</keyword>
<dbReference type="InterPro" id="IPR000550">
    <property type="entry name" value="Hppk"/>
</dbReference>
<reference evidence="14" key="1">
    <citation type="journal article" date="2014" name="Int. J. Syst. Evol. Microbiol.">
        <title>Complete genome of a new Firmicutes species belonging to the dominant human colonic microbiota ('Ruminococcus bicirculans') reveals two chromosomes and a selective capacity to utilize plant glucans.</title>
        <authorList>
            <consortium name="NISC Comparative Sequencing Program"/>
            <person name="Wegmann U."/>
            <person name="Louis P."/>
            <person name="Goesmann A."/>
            <person name="Henrissat B."/>
            <person name="Duncan S.H."/>
            <person name="Flint H.J."/>
        </authorList>
    </citation>
    <scope>NUCLEOTIDE SEQUENCE</scope>
    <source>
        <strain evidence="14">VKM B-1499</strain>
    </source>
</reference>
<evidence type="ECO:0000313" key="14">
    <source>
        <dbReference type="EMBL" id="GLK49856.1"/>
    </source>
</evidence>
<dbReference type="PANTHER" id="PTHR43071">
    <property type="entry name" value="2-AMINO-4-HYDROXY-6-HYDROXYMETHYLDIHYDROPTERIDINE PYROPHOSPHOKINASE"/>
    <property type="match status" value="1"/>
</dbReference>
<dbReference type="PROSITE" id="PS00794">
    <property type="entry name" value="HPPK"/>
    <property type="match status" value="1"/>
</dbReference>
<dbReference type="EC" id="2.7.6.3" evidence="3"/>
<dbReference type="CDD" id="cd00483">
    <property type="entry name" value="HPPK"/>
    <property type="match status" value="1"/>
</dbReference>
<comment type="function">
    <text evidence="10">Catalyzes the transfer of pyrophosphate from adenosine triphosphate (ATP) to 6-hydroxymethyl-7,8-dihydropterin, an enzymatic step in folate biosynthesis pathway.</text>
</comment>
<name>A0ABQ5TDU4_9CAUL</name>
<evidence type="ECO:0000256" key="10">
    <source>
        <dbReference type="ARBA" id="ARBA00029409"/>
    </source>
</evidence>
<keyword evidence="7" id="KW-0418">Kinase</keyword>
<evidence type="ECO:0000256" key="7">
    <source>
        <dbReference type="ARBA" id="ARBA00022777"/>
    </source>
</evidence>
<evidence type="ECO:0000259" key="13">
    <source>
        <dbReference type="PROSITE" id="PS00794"/>
    </source>
</evidence>